<gene>
    <name evidence="1" type="ORF">ACFFUA_31380</name>
</gene>
<evidence type="ECO:0000313" key="1">
    <source>
        <dbReference type="EMBL" id="MFB9351868.1"/>
    </source>
</evidence>
<dbReference type="RefSeq" id="WP_234392668.1">
    <property type="nucleotide sequence ID" value="NZ_JBHMDI010000141.1"/>
</dbReference>
<dbReference type="Proteomes" id="UP001589753">
    <property type="component" value="Unassembled WGS sequence"/>
</dbReference>
<comment type="caution">
    <text evidence="1">The sequence shown here is derived from an EMBL/GenBank/DDBJ whole genome shotgun (WGS) entry which is preliminary data.</text>
</comment>
<proteinExistence type="predicted"/>
<protein>
    <submittedName>
        <fullName evidence="1">Uncharacterized protein</fullName>
    </submittedName>
</protein>
<accession>A0ABV5LI77</accession>
<dbReference type="EMBL" id="JBHMDI010000141">
    <property type="protein sequence ID" value="MFB9351868.1"/>
    <property type="molecule type" value="Genomic_DNA"/>
</dbReference>
<keyword evidence="2" id="KW-1185">Reference proteome</keyword>
<reference evidence="1 2" key="1">
    <citation type="submission" date="2024-09" db="EMBL/GenBank/DDBJ databases">
        <authorList>
            <person name="Sun Q."/>
            <person name="Mori K."/>
        </authorList>
    </citation>
    <scope>NUCLEOTIDE SEQUENCE [LARGE SCALE GENOMIC DNA]</scope>
    <source>
        <strain evidence="1 2">JCM 9767</strain>
    </source>
</reference>
<name>A0ABV5LI77_9ACTN</name>
<sequence>MDRDKTGRLVKEINSDPMARVVFVLTDVLHNQAAPAGDDPAPAKLIGKSILLAIRAFTDADDQDSLTLLRAPRNEILRVG</sequence>
<organism evidence="1 2">
    <name type="scientific">Streptomyces heliomycini</name>
    <dbReference type="NCBI Taxonomy" id="284032"/>
    <lineage>
        <taxon>Bacteria</taxon>
        <taxon>Bacillati</taxon>
        <taxon>Actinomycetota</taxon>
        <taxon>Actinomycetes</taxon>
        <taxon>Kitasatosporales</taxon>
        <taxon>Streptomycetaceae</taxon>
        <taxon>Streptomyces</taxon>
    </lineage>
</organism>
<evidence type="ECO:0000313" key="2">
    <source>
        <dbReference type="Proteomes" id="UP001589753"/>
    </source>
</evidence>